<reference evidence="9 10" key="2">
    <citation type="submission" date="2015-10" db="EMBL/GenBank/DDBJ databases">
        <title>Draft Genome Sequence of Prosthecomicrobium hirschii ATCC 27832.</title>
        <authorList>
            <person name="Daniel J."/>
            <person name="Givan S.A."/>
            <person name="Brun Y.V."/>
            <person name="Brown P.J."/>
        </authorList>
    </citation>
    <scope>NUCLEOTIDE SEQUENCE [LARGE SCALE GENOMIC DNA]</scope>
    <source>
        <strain evidence="9 10">16</strain>
    </source>
</reference>
<evidence type="ECO:0000313" key="10">
    <source>
        <dbReference type="Proteomes" id="UP000048984"/>
    </source>
</evidence>
<evidence type="ECO:0000256" key="7">
    <source>
        <dbReference type="ARBA" id="ARBA00023033"/>
    </source>
</evidence>
<dbReference type="InterPro" id="IPR002938">
    <property type="entry name" value="FAD-bd"/>
</dbReference>
<name>A0A0P6W800_9HYPH</name>
<dbReference type="PANTHER" id="PTHR43876:SF7">
    <property type="entry name" value="UBIQUINONE BIOSYNTHESIS MONOOXYGENASE COQ6, MITOCHONDRIAL"/>
    <property type="match status" value="1"/>
</dbReference>
<dbReference type="GO" id="GO:0071949">
    <property type="term" value="F:FAD binding"/>
    <property type="evidence" value="ECO:0007669"/>
    <property type="project" value="InterPro"/>
</dbReference>
<reference evidence="9 10" key="1">
    <citation type="submission" date="2015-09" db="EMBL/GenBank/DDBJ databases">
        <authorList>
            <person name="Jackson K.R."/>
            <person name="Lunt B.L."/>
            <person name="Fisher J.N.B."/>
            <person name="Gardner A.V."/>
            <person name="Bailey M.E."/>
            <person name="Deus L.M."/>
            <person name="Earl A.S."/>
            <person name="Gibby P.D."/>
            <person name="Hartmann K.A."/>
            <person name="Liu J.E."/>
            <person name="Manci A.M."/>
            <person name="Nielsen D.A."/>
            <person name="Solomon M.B."/>
            <person name="Breakwell D.P."/>
            <person name="Burnett S.H."/>
            <person name="Grose J.H."/>
        </authorList>
    </citation>
    <scope>NUCLEOTIDE SEQUENCE [LARGE SCALE GENOMIC DNA]</scope>
    <source>
        <strain evidence="9 10">16</strain>
    </source>
</reference>
<dbReference type="InterPro" id="IPR010971">
    <property type="entry name" value="UbiH/COQ6"/>
</dbReference>
<keyword evidence="4" id="KW-0285">Flavoprotein</keyword>
<dbReference type="PANTHER" id="PTHR43876">
    <property type="entry name" value="UBIQUINONE BIOSYNTHESIS MONOOXYGENASE COQ6, MITOCHONDRIAL"/>
    <property type="match status" value="1"/>
</dbReference>
<evidence type="ECO:0000256" key="5">
    <source>
        <dbReference type="ARBA" id="ARBA00022827"/>
    </source>
</evidence>
<feature type="domain" description="FAD-binding" evidence="8">
    <location>
        <begin position="10"/>
        <end position="312"/>
    </location>
</feature>
<evidence type="ECO:0000256" key="6">
    <source>
        <dbReference type="ARBA" id="ARBA00023002"/>
    </source>
</evidence>
<dbReference type="InterPro" id="IPR036188">
    <property type="entry name" value="FAD/NAD-bd_sf"/>
</dbReference>
<evidence type="ECO:0000259" key="8">
    <source>
        <dbReference type="Pfam" id="PF01494"/>
    </source>
</evidence>
<keyword evidence="6" id="KW-0560">Oxidoreductase</keyword>
<accession>A0A0P6W800</accession>
<dbReference type="PRINTS" id="PR00420">
    <property type="entry name" value="RNGMNOXGNASE"/>
</dbReference>
<evidence type="ECO:0000256" key="4">
    <source>
        <dbReference type="ARBA" id="ARBA00022630"/>
    </source>
</evidence>
<dbReference type="Pfam" id="PF01494">
    <property type="entry name" value="FAD_binding_3"/>
    <property type="match status" value="1"/>
</dbReference>
<dbReference type="STRING" id="665126.ABB55_26105"/>
<dbReference type="GO" id="GO:0006744">
    <property type="term" value="P:ubiquinone biosynthetic process"/>
    <property type="evidence" value="ECO:0007669"/>
    <property type="project" value="UniProtKB-UniPathway"/>
</dbReference>
<comment type="caution">
    <text evidence="9">The sequence shown here is derived from an EMBL/GenBank/DDBJ whole genome shotgun (WGS) entry which is preliminary data.</text>
</comment>
<keyword evidence="10" id="KW-1185">Reference proteome</keyword>
<dbReference type="NCBIfam" id="NF005691">
    <property type="entry name" value="PRK07494.1"/>
    <property type="match status" value="1"/>
</dbReference>
<gene>
    <name evidence="9" type="ORF">ABB55_26105</name>
</gene>
<dbReference type="AlphaFoldDB" id="A0A0P6W800"/>
<dbReference type="GO" id="GO:0004497">
    <property type="term" value="F:monooxygenase activity"/>
    <property type="evidence" value="ECO:0007669"/>
    <property type="project" value="UniProtKB-KW"/>
</dbReference>
<organism evidence="9 10">
    <name type="scientific">Prosthecodimorpha hirschii</name>
    <dbReference type="NCBI Taxonomy" id="665126"/>
    <lineage>
        <taxon>Bacteria</taxon>
        <taxon>Pseudomonadati</taxon>
        <taxon>Pseudomonadota</taxon>
        <taxon>Alphaproteobacteria</taxon>
        <taxon>Hyphomicrobiales</taxon>
        <taxon>Ancalomicrobiaceae</taxon>
        <taxon>Prosthecodimorpha</taxon>
    </lineage>
</organism>
<dbReference type="GO" id="GO:0016705">
    <property type="term" value="F:oxidoreductase activity, acting on paired donors, with incorporation or reduction of molecular oxygen"/>
    <property type="evidence" value="ECO:0007669"/>
    <property type="project" value="InterPro"/>
</dbReference>
<dbReference type="InterPro" id="IPR051205">
    <property type="entry name" value="UbiH/COQ6_monooxygenase"/>
</dbReference>
<dbReference type="EMBL" id="LJYW01000001">
    <property type="protein sequence ID" value="KPL55278.1"/>
    <property type="molecule type" value="Genomic_DNA"/>
</dbReference>
<evidence type="ECO:0000256" key="3">
    <source>
        <dbReference type="ARBA" id="ARBA00005349"/>
    </source>
</evidence>
<proteinExistence type="inferred from homology"/>
<keyword evidence="5" id="KW-0274">FAD</keyword>
<protein>
    <submittedName>
        <fullName evidence="9">2-octaprenyl-6-methoxyphenyl hydroxylase</fullName>
    </submittedName>
</protein>
<comment type="cofactor">
    <cofactor evidence="1">
        <name>FAD</name>
        <dbReference type="ChEBI" id="CHEBI:57692"/>
    </cofactor>
</comment>
<sequence>MTAPVAAAFDVAVVGAGPSGLAAALLMAQSGFRTVSIAPQALPADHRTTALLGGSTALLERMGVLEALTARGAELRTMRLVDVTGRLIRAPEVDFHAREIGRGSFGINVTNGDILDVLGAAADATPNLTRIDGMVETVELGERLARLTTASGAVIEAKLAAAADGRRSRLREAAGIGVKTWTYPQSALILNLKCEVPHDEVSTEFHGRHGPFVLVPLPGNRISVVLVEQPAEAERLAALDDAALARELERRAHSLLGRFTVDSPRQVYPLSGLTAQRFADRRVMLIGEAAHVFPPVGAQGLNLGLRDVGFLAEVAVRARRAGRDIGGPETCADFDRARRGDVTLRTAMVDMADRALLSDHLPAQLLRGLGLALADRIPPLRRLIIREGLTPTFGTPRVMREVS</sequence>
<evidence type="ECO:0000313" key="9">
    <source>
        <dbReference type="EMBL" id="KPL55278.1"/>
    </source>
</evidence>
<comment type="pathway">
    <text evidence="2">Cofactor biosynthesis; ubiquinone biosynthesis.</text>
</comment>
<dbReference type="Gene3D" id="3.50.50.60">
    <property type="entry name" value="FAD/NAD(P)-binding domain"/>
    <property type="match status" value="2"/>
</dbReference>
<dbReference type="RefSeq" id="WP_054361444.1">
    <property type="nucleotide sequence ID" value="NZ_LJYW01000001.1"/>
</dbReference>
<dbReference type="NCBIfam" id="TIGR01988">
    <property type="entry name" value="Ubi-OHases"/>
    <property type="match status" value="1"/>
</dbReference>
<dbReference type="Proteomes" id="UP000048984">
    <property type="component" value="Unassembled WGS sequence"/>
</dbReference>
<evidence type="ECO:0000256" key="2">
    <source>
        <dbReference type="ARBA" id="ARBA00004749"/>
    </source>
</evidence>
<dbReference type="SUPFAM" id="SSF51905">
    <property type="entry name" value="FAD/NAD(P)-binding domain"/>
    <property type="match status" value="1"/>
</dbReference>
<keyword evidence="7" id="KW-0503">Monooxygenase</keyword>
<evidence type="ECO:0000256" key="1">
    <source>
        <dbReference type="ARBA" id="ARBA00001974"/>
    </source>
</evidence>
<comment type="similarity">
    <text evidence="3">Belongs to the UbiH/COQ6 family.</text>
</comment>
<dbReference type="UniPathway" id="UPA00232"/>